<evidence type="ECO:0000256" key="1">
    <source>
        <dbReference type="ARBA" id="ARBA00023002"/>
    </source>
</evidence>
<feature type="binding site" evidence="2">
    <location>
        <position position="417"/>
    </location>
    <ligand>
        <name>Fe cation</name>
        <dbReference type="ChEBI" id="CHEBI:24875"/>
    </ligand>
</feature>
<dbReference type="Proteomes" id="UP000187408">
    <property type="component" value="Unassembled WGS sequence"/>
</dbReference>
<protein>
    <submittedName>
        <fullName evidence="3">Dehydrogenase</fullName>
    </submittedName>
</protein>
<dbReference type="PANTHER" id="PTHR43600:SF4">
    <property type="entry name" value="CYTOSOLIC NIFE-HYDROGENASE, ALPHA SUBUNIT"/>
    <property type="match status" value="1"/>
</dbReference>
<reference evidence="3 4" key="1">
    <citation type="submission" date="2016-10" db="EMBL/GenBank/DDBJ databases">
        <title>Genome sequence of a sulfur-reducing bacterium Desulfurobacterium indicum K6013.</title>
        <authorList>
            <person name="Cao J."/>
            <person name="Shao Z."/>
            <person name="Alain K."/>
            <person name="Jebbar M."/>
        </authorList>
    </citation>
    <scope>NUCLEOTIDE SEQUENCE [LARGE SCALE GENOMIC DNA]</scope>
    <source>
        <strain evidence="3 4">K6013</strain>
    </source>
</reference>
<dbReference type="SUPFAM" id="SSF56762">
    <property type="entry name" value="HydB/Nqo4-like"/>
    <property type="match status" value="1"/>
</dbReference>
<feature type="binding site" evidence="2">
    <location>
        <position position="414"/>
    </location>
    <ligand>
        <name>Ni(2+)</name>
        <dbReference type="ChEBI" id="CHEBI:49786"/>
    </ligand>
</feature>
<evidence type="ECO:0000256" key="2">
    <source>
        <dbReference type="PIRSR" id="PIRSR601501-1"/>
    </source>
</evidence>
<comment type="caution">
    <text evidence="3">The sequence shown here is derived from an EMBL/GenBank/DDBJ whole genome shotgun (WGS) entry which is preliminary data.</text>
</comment>
<dbReference type="InterPro" id="IPR029014">
    <property type="entry name" value="NiFe-Hase_large"/>
</dbReference>
<dbReference type="PANTHER" id="PTHR43600">
    <property type="entry name" value="COENZYME F420 HYDROGENASE, SUBUNIT ALPHA"/>
    <property type="match status" value="1"/>
</dbReference>
<dbReference type="AlphaFoldDB" id="A0A1R1MNS1"/>
<dbReference type="Pfam" id="PF00374">
    <property type="entry name" value="NiFeSe_Hases"/>
    <property type="match status" value="2"/>
</dbReference>
<dbReference type="GO" id="GO:0016151">
    <property type="term" value="F:nickel cation binding"/>
    <property type="evidence" value="ECO:0007669"/>
    <property type="project" value="InterPro"/>
</dbReference>
<accession>A0A1R1MNS1</accession>
<dbReference type="Gene3D" id="1.10.645.10">
    <property type="entry name" value="Cytochrome-c3 Hydrogenase, chain B"/>
    <property type="match status" value="1"/>
</dbReference>
<dbReference type="InterPro" id="IPR018194">
    <property type="entry name" value="Ni-dep_hyd_lsu_Ni_BS"/>
</dbReference>
<keyword evidence="2" id="KW-0460">Magnesium</keyword>
<sequence>MKKEIKVDHLTRVEGHGAIEIIFEGDKVKDVKVRITEGPRFYEYTVRERLWTDIPKVVSRICGICYVSHRIASVRAIEDAFGVKVPEPIELLRKLLIVGEFFESHSLHVYFLALPDYMGYDSALAMAKEYPNVVKRAFKMKNLGNTIMKTITGKHFHGENIIPGGFATYPTKEELLALKEQLEEIMVDVEDTVKLFDSLDYPELNDPPMFQMAISKDKLAFVGNEIYLSDGTVFTKNEFEMFVIESFNGYSMAKQSTIEGKPFLVGPLARVNLHLDSLRPKTKEIMKNMRIKFPSNNSLHQNVARTIELMELTQEGIELIDAILADYPSISRVEIKPKAGTGFGLKEAPRGTLYHKYSFDENGRCINANIITPTAQLQANMEKDLKSLAERLSSEDEATVKKYAEMMIRAYDPCISCSVHMFGARFETLKVIRL</sequence>
<dbReference type="GO" id="GO:0008901">
    <property type="term" value="F:ferredoxin hydrogenase activity"/>
    <property type="evidence" value="ECO:0007669"/>
    <property type="project" value="InterPro"/>
</dbReference>
<keyword evidence="2" id="KW-0533">Nickel</keyword>
<feature type="binding site" evidence="2">
    <location>
        <position position="65"/>
    </location>
    <ligand>
        <name>Ni(2+)</name>
        <dbReference type="ChEBI" id="CHEBI:49786"/>
    </ligand>
</feature>
<dbReference type="STRING" id="1914305.BLW93_00105"/>
<proteinExistence type="predicted"/>
<keyword evidence="1" id="KW-0560">Oxidoreductase</keyword>
<feature type="binding site" evidence="2">
    <location>
        <position position="420"/>
    </location>
    <ligand>
        <name>Mg(2+)</name>
        <dbReference type="ChEBI" id="CHEBI:18420"/>
    </ligand>
</feature>
<organism evidence="3 4">
    <name type="scientific">Desulfurobacterium indicum</name>
    <dbReference type="NCBI Taxonomy" id="1914305"/>
    <lineage>
        <taxon>Bacteria</taxon>
        <taxon>Pseudomonadati</taxon>
        <taxon>Aquificota</taxon>
        <taxon>Aquificia</taxon>
        <taxon>Desulfurobacteriales</taxon>
        <taxon>Desulfurobacteriaceae</taxon>
        <taxon>Desulfurobacterium</taxon>
    </lineage>
</organism>
<comment type="cofactor">
    <cofactor evidence="2">
        <name>Fe cation</name>
        <dbReference type="ChEBI" id="CHEBI:24875"/>
    </cofactor>
</comment>
<evidence type="ECO:0000313" key="3">
    <source>
        <dbReference type="EMBL" id="OMH41426.1"/>
    </source>
</evidence>
<dbReference type="InterPro" id="IPR001501">
    <property type="entry name" value="Ni-dep_hyd_lsu"/>
</dbReference>
<name>A0A1R1MNS1_9BACT</name>
<keyword evidence="4" id="KW-1185">Reference proteome</keyword>
<evidence type="ECO:0000313" key="4">
    <source>
        <dbReference type="Proteomes" id="UP000187408"/>
    </source>
</evidence>
<feature type="binding site" evidence="2">
    <location>
        <position position="43"/>
    </location>
    <ligand>
        <name>Mg(2+)</name>
        <dbReference type="ChEBI" id="CHEBI:18420"/>
    </ligand>
</feature>
<gene>
    <name evidence="3" type="ORF">BLW93_00105</name>
</gene>
<feature type="binding site" evidence="2">
    <location>
        <position position="370"/>
    </location>
    <ligand>
        <name>Mg(2+)</name>
        <dbReference type="ChEBI" id="CHEBI:18420"/>
    </ligand>
</feature>
<dbReference type="PROSITE" id="PS00508">
    <property type="entry name" value="NI_HGENASE_L_2"/>
    <property type="match status" value="1"/>
</dbReference>
<keyword evidence="2" id="KW-0408">Iron</keyword>
<dbReference type="EMBL" id="MOEN01000001">
    <property type="protein sequence ID" value="OMH41426.1"/>
    <property type="molecule type" value="Genomic_DNA"/>
</dbReference>
<feature type="binding site" evidence="2">
    <location>
        <position position="65"/>
    </location>
    <ligand>
        <name>Fe cation</name>
        <dbReference type="ChEBI" id="CHEBI:24875"/>
    </ligand>
</feature>
<feature type="binding site" evidence="2">
    <location>
        <position position="62"/>
    </location>
    <ligand>
        <name>Mg(2+)</name>
        <dbReference type="ChEBI" id="CHEBI:18420"/>
    </ligand>
</feature>
<keyword evidence="2" id="KW-0479">Metal-binding</keyword>
<comment type="cofactor">
    <cofactor evidence="2">
        <name>Ni(2+)</name>
        <dbReference type="ChEBI" id="CHEBI:49786"/>
    </cofactor>
</comment>